<feature type="compositionally biased region" description="Low complexity" evidence="1">
    <location>
        <begin position="11"/>
        <end position="20"/>
    </location>
</feature>
<proteinExistence type="predicted"/>
<feature type="region of interest" description="Disordered" evidence="1">
    <location>
        <begin position="1"/>
        <end position="51"/>
    </location>
</feature>
<name>A0AAJ5T8T1_9BURK</name>
<dbReference type="Proteomes" id="UP000268684">
    <property type="component" value="Chromosome III"/>
</dbReference>
<protein>
    <submittedName>
        <fullName evidence="2">Uncharacterized protein</fullName>
    </submittedName>
</protein>
<dbReference type="GeneID" id="71060165"/>
<evidence type="ECO:0000313" key="3">
    <source>
        <dbReference type="Proteomes" id="UP000268684"/>
    </source>
</evidence>
<sequence length="51" mass="5904">MKRSDANHRANQGNPNNQHHQQTKDNRSNQLNPKHPAYQQGRTDQKSGKNQ</sequence>
<dbReference type="AlphaFoldDB" id="A0AAJ5T8T1"/>
<keyword evidence="3" id="KW-1185">Reference proteome</keyword>
<dbReference type="EMBL" id="LR025744">
    <property type="protein sequence ID" value="VBB16728.1"/>
    <property type="molecule type" value="Genomic_DNA"/>
</dbReference>
<reference evidence="2 3" key="1">
    <citation type="submission" date="2017-11" db="EMBL/GenBank/DDBJ databases">
        <authorList>
            <person name="Seth-Smith MB H."/>
        </authorList>
    </citation>
    <scope>NUCLEOTIDE SEQUENCE [LARGE SCALE GENOMIC DNA]</scope>
    <source>
        <strain evidence="2">E</strain>
    </source>
</reference>
<evidence type="ECO:0000256" key="1">
    <source>
        <dbReference type="SAM" id="MobiDB-lite"/>
    </source>
</evidence>
<evidence type="ECO:0000313" key="2">
    <source>
        <dbReference type="EMBL" id="VBB16728.1"/>
    </source>
</evidence>
<dbReference type="RefSeq" id="WP_163013061.1">
    <property type="nucleotide sequence ID" value="NZ_CBCORX010000014.1"/>
</dbReference>
<gene>
    <name evidence="2" type="ORF">BSTAB16_6935</name>
</gene>
<organism evidence="2 3">
    <name type="scientific">Burkholderia stabilis</name>
    <dbReference type="NCBI Taxonomy" id="95485"/>
    <lineage>
        <taxon>Bacteria</taxon>
        <taxon>Pseudomonadati</taxon>
        <taxon>Pseudomonadota</taxon>
        <taxon>Betaproteobacteria</taxon>
        <taxon>Burkholderiales</taxon>
        <taxon>Burkholderiaceae</taxon>
        <taxon>Burkholderia</taxon>
        <taxon>Burkholderia cepacia complex</taxon>
    </lineage>
</organism>
<accession>A0AAJ5T8T1</accession>